<evidence type="ECO:0000256" key="5">
    <source>
        <dbReference type="ARBA" id="ARBA00022989"/>
    </source>
</evidence>
<keyword evidence="7" id="KW-0406">Ion transport</keyword>
<dbReference type="InterPro" id="IPR004680">
    <property type="entry name" value="Cit_transptr-like_dom"/>
</dbReference>
<organism evidence="13 14">
    <name type="scientific">Corallincola platygyrae</name>
    <dbReference type="NCBI Taxonomy" id="1193278"/>
    <lineage>
        <taxon>Bacteria</taxon>
        <taxon>Pseudomonadati</taxon>
        <taxon>Pseudomonadota</taxon>
        <taxon>Gammaproteobacteria</taxon>
        <taxon>Alteromonadales</taxon>
        <taxon>Psychromonadaceae</taxon>
        <taxon>Corallincola</taxon>
    </lineage>
</organism>
<sequence length="459" mass="50009">MMTRHWYFLVGLFLFIAGVALASDFSGFVGGSAMMGEPLALLMLLIFCIAYLLVFFEEKTGIAKSKPMIFSAGLLWMIASVIAYQHGLEHDAIRQAVTHNLDEFAELFLFLMVALIYIKQIEERQVFELLKSKLISRGYSYQGLFWLTGIIAFFLSAIADNLTTALVIGTVVIAVGQDSPKFVSIGCINTVVACNAGGAFSPFGDITTLMVWQAGKVEFLEFLKIFIPSLISFLVPAAVMAIFLPKGSPETLGVDVNLKPHAKLYCFLFAFTILLAVLSEQILGLPPYLGMMTGLSLLMLGEYLFNRSLPESDPDKQRNLFSGLAEAEWDTLMFFFGVMYCVGALGFIGYLAWLSDLLYTGYGADAANIVAGLISAMVDNIPVMFAILQMDPAMDQFQWLLITLCAGIGGSVMSIGSAAGVALMGIGRGHYTFLSHLRWSGVILLGYGAGIGTHYLVNL</sequence>
<feature type="transmembrane region" description="Helical" evidence="11">
    <location>
        <begin position="143"/>
        <end position="176"/>
    </location>
</feature>
<evidence type="ECO:0000256" key="6">
    <source>
        <dbReference type="ARBA" id="ARBA00023053"/>
    </source>
</evidence>
<accession>A0ABW4XRY9</accession>
<dbReference type="InterPro" id="IPR045016">
    <property type="entry name" value="NhaD-like"/>
</dbReference>
<evidence type="ECO:0000313" key="14">
    <source>
        <dbReference type="Proteomes" id="UP001597380"/>
    </source>
</evidence>
<feature type="transmembrane region" description="Helical" evidence="11">
    <location>
        <begin position="38"/>
        <end position="56"/>
    </location>
</feature>
<keyword evidence="8 11" id="KW-0472">Membrane</keyword>
<evidence type="ECO:0000256" key="8">
    <source>
        <dbReference type="ARBA" id="ARBA00023136"/>
    </source>
</evidence>
<evidence type="ECO:0000256" key="10">
    <source>
        <dbReference type="ARBA" id="ARBA00025753"/>
    </source>
</evidence>
<evidence type="ECO:0000256" key="1">
    <source>
        <dbReference type="ARBA" id="ARBA00004141"/>
    </source>
</evidence>
<evidence type="ECO:0000256" key="4">
    <source>
        <dbReference type="ARBA" id="ARBA00022692"/>
    </source>
</evidence>
<evidence type="ECO:0000256" key="2">
    <source>
        <dbReference type="ARBA" id="ARBA00022448"/>
    </source>
</evidence>
<evidence type="ECO:0000313" key="13">
    <source>
        <dbReference type="EMBL" id="MFD2097253.1"/>
    </source>
</evidence>
<feature type="transmembrane region" description="Helical" evidence="11">
    <location>
        <begin position="399"/>
        <end position="425"/>
    </location>
</feature>
<keyword evidence="14" id="KW-1185">Reference proteome</keyword>
<comment type="subcellular location">
    <subcellularLocation>
        <location evidence="1">Membrane</location>
        <topology evidence="1">Multi-pass membrane protein</topology>
    </subcellularLocation>
</comment>
<keyword evidence="3" id="KW-0050">Antiport</keyword>
<dbReference type="Proteomes" id="UP001597380">
    <property type="component" value="Unassembled WGS sequence"/>
</dbReference>
<keyword evidence="2" id="KW-0813">Transport</keyword>
<feature type="transmembrane region" description="Helical" evidence="11">
    <location>
        <begin position="182"/>
        <end position="201"/>
    </location>
</feature>
<evidence type="ECO:0000256" key="9">
    <source>
        <dbReference type="ARBA" id="ARBA00023201"/>
    </source>
</evidence>
<feature type="transmembrane region" description="Helical" evidence="11">
    <location>
        <begin position="262"/>
        <end position="278"/>
    </location>
</feature>
<gene>
    <name evidence="13" type="primary">nhaD</name>
    <name evidence="13" type="ORF">ACFSJ3_14750</name>
</gene>
<feature type="transmembrane region" description="Helical" evidence="11">
    <location>
        <begin position="366"/>
        <end position="387"/>
    </location>
</feature>
<dbReference type="NCBIfam" id="NF038006">
    <property type="entry name" value="NhaD_1"/>
    <property type="match status" value="1"/>
</dbReference>
<dbReference type="Pfam" id="PF03600">
    <property type="entry name" value="CitMHS"/>
    <property type="match status" value="1"/>
</dbReference>
<reference evidence="14" key="1">
    <citation type="journal article" date="2019" name="Int. J. Syst. Evol. Microbiol.">
        <title>The Global Catalogue of Microorganisms (GCM) 10K type strain sequencing project: providing services to taxonomists for standard genome sequencing and annotation.</title>
        <authorList>
            <consortium name="The Broad Institute Genomics Platform"/>
            <consortium name="The Broad Institute Genome Sequencing Center for Infectious Disease"/>
            <person name="Wu L."/>
            <person name="Ma J."/>
        </authorList>
    </citation>
    <scope>NUCLEOTIDE SEQUENCE [LARGE SCALE GENOMIC DNA]</scope>
    <source>
        <strain evidence="14">CGMCC 1.10992</strain>
    </source>
</reference>
<keyword evidence="9" id="KW-0739">Sodium transport</keyword>
<feature type="transmembrane region" description="Helical" evidence="11">
    <location>
        <begin position="332"/>
        <end position="354"/>
    </location>
</feature>
<feature type="domain" description="Citrate transporter-like" evidence="12">
    <location>
        <begin position="52"/>
        <end position="407"/>
    </location>
</feature>
<keyword evidence="6" id="KW-0915">Sodium</keyword>
<dbReference type="RefSeq" id="WP_377776250.1">
    <property type="nucleotide sequence ID" value="NZ_BAABLI010000015.1"/>
</dbReference>
<evidence type="ECO:0000256" key="7">
    <source>
        <dbReference type="ARBA" id="ARBA00023065"/>
    </source>
</evidence>
<evidence type="ECO:0000259" key="12">
    <source>
        <dbReference type="Pfam" id="PF03600"/>
    </source>
</evidence>
<dbReference type="EMBL" id="JBHUHT010000017">
    <property type="protein sequence ID" value="MFD2097253.1"/>
    <property type="molecule type" value="Genomic_DNA"/>
</dbReference>
<feature type="transmembrane region" description="Helical" evidence="11">
    <location>
        <begin position="222"/>
        <end position="242"/>
    </location>
</feature>
<comment type="caution">
    <text evidence="13">The sequence shown here is derived from an EMBL/GenBank/DDBJ whole genome shotgun (WGS) entry which is preliminary data.</text>
</comment>
<feature type="transmembrane region" description="Helical" evidence="11">
    <location>
        <begin position="437"/>
        <end position="457"/>
    </location>
</feature>
<proteinExistence type="inferred from homology"/>
<dbReference type="PANTHER" id="PTHR43269:SF2">
    <property type="entry name" value="SODIUM_PROTON ANTIPORTER 1-RELATED"/>
    <property type="match status" value="1"/>
</dbReference>
<keyword evidence="4 11" id="KW-0812">Transmembrane</keyword>
<evidence type="ECO:0000256" key="11">
    <source>
        <dbReference type="SAM" id="Phobius"/>
    </source>
</evidence>
<evidence type="ECO:0000256" key="3">
    <source>
        <dbReference type="ARBA" id="ARBA00022449"/>
    </source>
</evidence>
<name>A0ABW4XRY9_9GAMM</name>
<feature type="transmembrane region" description="Helical" evidence="11">
    <location>
        <begin position="68"/>
        <end position="84"/>
    </location>
</feature>
<protein>
    <submittedName>
        <fullName evidence="13">Sodium:proton antiporter NhaD</fullName>
    </submittedName>
</protein>
<keyword evidence="5 11" id="KW-1133">Transmembrane helix</keyword>
<dbReference type="PANTHER" id="PTHR43269">
    <property type="entry name" value="SODIUM/PROTON ANTIPORTER 1-RELATED"/>
    <property type="match status" value="1"/>
</dbReference>
<comment type="similarity">
    <text evidence="10">Belongs to the NhaD Na(+)/H(+) (TC 2.A.62) antiporter family.</text>
</comment>